<name>A0A9N9SSQ7_DIABA</name>
<dbReference type="InterPro" id="IPR036465">
    <property type="entry name" value="vWFA_dom_sf"/>
</dbReference>
<evidence type="ECO:0000256" key="2">
    <source>
        <dbReference type="SAM" id="SignalP"/>
    </source>
</evidence>
<organism evidence="3 4">
    <name type="scientific">Diabrotica balteata</name>
    <name type="common">Banded cucumber beetle</name>
    <dbReference type="NCBI Taxonomy" id="107213"/>
    <lineage>
        <taxon>Eukaryota</taxon>
        <taxon>Metazoa</taxon>
        <taxon>Ecdysozoa</taxon>
        <taxon>Arthropoda</taxon>
        <taxon>Hexapoda</taxon>
        <taxon>Insecta</taxon>
        <taxon>Pterygota</taxon>
        <taxon>Neoptera</taxon>
        <taxon>Endopterygota</taxon>
        <taxon>Coleoptera</taxon>
        <taxon>Polyphaga</taxon>
        <taxon>Cucujiformia</taxon>
        <taxon>Chrysomeloidea</taxon>
        <taxon>Chrysomelidae</taxon>
        <taxon>Galerucinae</taxon>
        <taxon>Diabroticina</taxon>
        <taxon>Diabroticites</taxon>
        <taxon>Diabrotica</taxon>
    </lineage>
</organism>
<sequence>MFGIIPLIVIPCVFASQSIFATESFFPSDQVEVFSNTPEIMGRIENFPNRNEPFRRFLKSYNSLRPIGVLIDDTKESSVAATEFMKNIFKVAAGAKQITFSVLRFNSTGSAPILEIKGSDTEQLYNALSYRTRDQNLELGVPQPLGAVAFFATLQAAAALPIDSAIVIFIDRKINDEDLAGHTAIIKKKNIRVYVIWGGPYPTKNNEERLLQELCSYSGGLFLFNNIKDLSGYNYRNFISGSHQDLNTSIIFAKSNITDDSTFNFPIDSEVVFIHIILTPADVEGILTTSTGQRVTLTDNDDIASYGTGSFGFTERGQREIFLDATQGVGVWSLHVITSSSIPCNVKVYARTRLTAQAYFVRENTDNALQNKMKILKLDFTGDLRTVENISFISNDGEILSNNLKYTIMKDMLLIKNNKRKQLDIELTNVTHKSFQVQVEGTDGKGNRFSRLTYVNDYSSNNIFPQPVLSVDVGVSSELIIPNSKTAVITFEVTNLRNSAADTRFYCKDEKSILGSMQPYRTIISPQATAIVTLILSIRYGIYQDLITFTAAVGSEYVEKRVIVDVGSQLTNDNVEPTLDYTYLSDCAKVIFSSCDQGTWTIEARARDQGSGLLQLTSNPKGLIFQEGFTTGTKEEVTGTYSDSCCNADIQLTATDRLNNRKTVTANAYRAMWGPGQIAALILGILLFLLLLVLVIYLIVKCVKKRKQYDLPTYRGGRI</sequence>
<dbReference type="OrthoDB" id="6610237at2759"/>
<dbReference type="AlphaFoldDB" id="A0A9N9SSQ7"/>
<protein>
    <recommendedName>
        <fullName evidence="5">VWFA domain-containing protein</fullName>
    </recommendedName>
</protein>
<evidence type="ECO:0000313" key="3">
    <source>
        <dbReference type="EMBL" id="CAG9828656.1"/>
    </source>
</evidence>
<keyword evidence="1" id="KW-0812">Transmembrane</keyword>
<reference evidence="3" key="1">
    <citation type="submission" date="2022-01" db="EMBL/GenBank/DDBJ databases">
        <authorList>
            <person name="King R."/>
        </authorList>
    </citation>
    <scope>NUCLEOTIDE SEQUENCE</scope>
</reference>
<evidence type="ECO:0000313" key="4">
    <source>
        <dbReference type="Proteomes" id="UP001153709"/>
    </source>
</evidence>
<dbReference type="EMBL" id="OU898285">
    <property type="protein sequence ID" value="CAG9828656.1"/>
    <property type="molecule type" value="Genomic_DNA"/>
</dbReference>
<gene>
    <name evidence="3" type="ORF">DIABBA_LOCUS2558</name>
</gene>
<accession>A0A9N9SSQ7</accession>
<evidence type="ECO:0000256" key="1">
    <source>
        <dbReference type="SAM" id="Phobius"/>
    </source>
</evidence>
<dbReference type="SUPFAM" id="SSF53300">
    <property type="entry name" value="vWA-like"/>
    <property type="match status" value="1"/>
</dbReference>
<dbReference type="Proteomes" id="UP001153709">
    <property type="component" value="Chromosome 10"/>
</dbReference>
<proteinExistence type="predicted"/>
<keyword evidence="1" id="KW-1133">Transmembrane helix</keyword>
<dbReference type="GO" id="GO:0032991">
    <property type="term" value="C:protein-containing complex"/>
    <property type="evidence" value="ECO:0007669"/>
    <property type="project" value="UniProtKB-ARBA"/>
</dbReference>
<keyword evidence="2" id="KW-0732">Signal</keyword>
<feature type="chain" id="PRO_5040233985" description="VWFA domain-containing protein" evidence="2">
    <location>
        <begin position="16"/>
        <end position="719"/>
    </location>
</feature>
<feature type="transmembrane region" description="Helical" evidence="1">
    <location>
        <begin position="678"/>
        <end position="700"/>
    </location>
</feature>
<keyword evidence="1" id="KW-0472">Membrane</keyword>
<evidence type="ECO:0008006" key="5">
    <source>
        <dbReference type="Google" id="ProtNLM"/>
    </source>
</evidence>
<keyword evidence="4" id="KW-1185">Reference proteome</keyword>
<feature type="signal peptide" evidence="2">
    <location>
        <begin position="1"/>
        <end position="15"/>
    </location>
</feature>